<accession>A0A803NJM3</accession>
<evidence type="ECO:0000256" key="1">
    <source>
        <dbReference type="SAM" id="MobiDB-lite"/>
    </source>
</evidence>
<sequence length="111" mass="12694">MDRASSSKAVRDSDLCKKRQRQEAATGSRGHLQRHDLQLRLGRPCPHYPKGPMPCQKGGGDQVDLLFTLEITALILRAIRWMVEEFFRIMEKNVIIPIRAPRGTSYPDHNI</sequence>
<dbReference type="Proteomes" id="UP000596661">
    <property type="component" value="Chromosome 1"/>
</dbReference>
<dbReference type="EMBL" id="UZAU01000056">
    <property type="status" value="NOT_ANNOTATED_CDS"/>
    <property type="molecule type" value="Genomic_DNA"/>
</dbReference>
<dbReference type="EnsemblPlants" id="evm.model.01.2078">
    <property type="protein sequence ID" value="cds.evm.model.01.2078"/>
    <property type="gene ID" value="evm.TU.01.2078"/>
</dbReference>
<evidence type="ECO:0000313" key="3">
    <source>
        <dbReference type="Proteomes" id="UP000596661"/>
    </source>
</evidence>
<organism evidence="2 3">
    <name type="scientific">Cannabis sativa</name>
    <name type="common">Hemp</name>
    <name type="synonym">Marijuana</name>
    <dbReference type="NCBI Taxonomy" id="3483"/>
    <lineage>
        <taxon>Eukaryota</taxon>
        <taxon>Viridiplantae</taxon>
        <taxon>Streptophyta</taxon>
        <taxon>Embryophyta</taxon>
        <taxon>Tracheophyta</taxon>
        <taxon>Spermatophyta</taxon>
        <taxon>Magnoliopsida</taxon>
        <taxon>eudicotyledons</taxon>
        <taxon>Gunneridae</taxon>
        <taxon>Pentapetalae</taxon>
        <taxon>rosids</taxon>
        <taxon>fabids</taxon>
        <taxon>Rosales</taxon>
        <taxon>Cannabaceae</taxon>
        <taxon>Cannabis</taxon>
    </lineage>
</organism>
<keyword evidence="3" id="KW-1185">Reference proteome</keyword>
<dbReference type="Gramene" id="evm.model.01.2078">
    <property type="protein sequence ID" value="cds.evm.model.01.2078"/>
    <property type="gene ID" value="evm.TU.01.2078"/>
</dbReference>
<name>A0A803NJM3_CANSA</name>
<protein>
    <submittedName>
        <fullName evidence="2">Uncharacterized protein</fullName>
    </submittedName>
</protein>
<reference evidence="2" key="2">
    <citation type="submission" date="2021-03" db="UniProtKB">
        <authorList>
            <consortium name="EnsemblPlants"/>
        </authorList>
    </citation>
    <scope>IDENTIFICATION</scope>
</reference>
<proteinExistence type="predicted"/>
<dbReference type="AlphaFoldDB" id="A0A803NJM3"/>
<feature type="region of interest" description="Disordered" evidence="1">
    <location>
        <begin position="1"/>
        <end position="36"/>
    </location>
</feature>
<reference evidence="2" key="1">
    <citation type="submission" date="2018-11" db="EMBL/GenBank/DDBJ databases">
        <authorList>
            <person name="Grassa J C."/>
        </authorList>
    </citation>
    <scope>NUCLEOTIDE SEQUENCE [LARGE SCALE GENOMIC DNA]</scope>
</reference>
<feature type="compositionally biased region" description="Basic and acidic residues" evidence="1">
    <location>
        <begin position="1"/>
        <end position="17"/>
    </location>
</feature>
<evidence type="ECO:0000313" key="2">
    <source>
        <dbReference type="EnsemblPlants" id="cds.evm.model.01.2078"/>
    </source>
</evidence>